<comment type="caution">
    <text evidence="3">The sequence shown here is derived from an EMBL/GenBank/DDBJ whole genome shotgun (WGS) entry which is preliminary data.</text>
</comment>
<dbReference type="STRING" id="1429043.X474_18560"/>
<dbReference type="RefSeq" id="WP_044350499.1">
    <property type="nucleotide sequence ID" value="NZ_AZAC01000029.1"/>
</dbReference>
<dbReference type="PANTHER" id="PTHR43036">
    <property type="entry name" value="OSJNBB0011N17.9 PROTEIN"/>
    <property type="match status" value="1"/>
</dbReference>
<sequence>MNLNQVYQENLARRVRSLYQNDDFSRKDEAIDSKFYEKPRFVEHLDSTALAAVTKVIDKLVVEKNPVVLDLMASWDSHLPFSLDPAEVVGLGMNAEELKTNQALDRYVVQDLNEKNILPFNDACFNLVLNTVSVDYLTNPEAVFAEVARVLKPGGLFLVFFSNRFFEPKVTRIWRNASESERICLVEQWLADSGLFTGTKVFVQKGLKRPEDDKYAHTGLPSDPVIAVWAERKGGLANKPPRPRPAPRPRSLTPAELRAQAKEVARTLKCPYCGERLVKWQVPQTPFTEWDAPFMHLCANDQCSYLQAGFEVMSEQGNTGVSYRFVFNPQNNSVISLPVHSLSTLKDGIVE</sequence>
<reference evidence="3 4" key="1">
    <citation type="submission" date="2013-11" db="EMBL/GenBank/DDBJ databases">
        <title>Metagenomic analysis of a methanogenic consortium involved in long chain n-alkane degradation.</title>
        <authorList>
            <person name="Davidova I.A."/>
            <person name="Callaghan A.V."/>
            <person name="Wawrik B."/>
            <person name="Pruitt S."/>
            <person name="Marks C."/>
            <person name="Duncan K.E."/>
            <person name="Suflita J.M."/>
        </authorList>
    </citation>
    <scope>NUCLEOTIDE SEQUENCE [LARGE SCALE GENOMIC DNA]</scope>
    <source>
        <strain evidence="3 4">SPR</strain>
    </source>
</reference>
<proteinExistence type="predicted"/>
<feature type="region of interest" description="Disordered" evidence="1">
    <location>
        <begin position="235"/>
        <end position="254"/>
    </location>
</feature>
<evidence type="ECO:0000259" key="2">
    <source>
        <dbReference type="Pfam" id="PF08241"/>
    </source>
</evidence>
<dbReference type="PANTHER" id="PTHR43036:SF2">
    <property type="entry name" value="OS04G0481300 PROTEIN"/>
    <property type="match status" value="1"/>
</dbReference>
<dbReference type="EMBL" id="AZAC01000029">
    <property type="protein sequence ID" value="KIX12608.1"/>
    <property type="molecule type" value="Genomic_DNA"/>
</dbReference>
<keyword evidence="3" id="KW-0808">Transferase</keyword>
<dbReference type="Pfam" id="PF08241">
    <property type="entry name" value="Methyltransf_11"/>
    <property type="match status" value="1"/>
</dbReference>
<feature type="domain" description="Methyltransferase type 11" evidence="2">
    <location>
        <begin position="87"/>
        <end position="158"/>
    </location>
</feature>
<dbReference type="Gene3D" id="3.40.50.150">
    <property type="entry name" value="Vaccinia Virus protein VP39"/>
    <property type="match status" value="1"/>
</dbReference>
<dbReference type="InterPro" id="IPR013216">
    <property type="entry name" value="Methyltransf_11"/>
</dbReference>
<name>A0A0D2HQ60_9BACT</name>
<protein>
    <submittedName>
        <fullName evidence="3">Methyltransferase</fullName>
    </submittedName>
</protein>
<dbReference type="AlphaFoldDB" id="A0A0D2HQ60"/>
<dbReference type="GO" id="GO:0032259">
    <property type="term" value="P:methylation"/>
    <property type="evidence" value="ECO:0007669"/>
    <property type="project" value="UniProtKB-KW"/>
</dbReference>
<evidence type="ECO:0000256" key="1">
    <source>
        <dbReference type="SAM" id="MobiDB-lite"/>
    </source>
</evidence>
<dbReference type="CDD" id="cd02440">
    <property type="entry name" value="AdoMet_MTases"/>
    <property type="match status" value="1"/>
</dbReference>
<gene>
    <name evidence="3" type="ORF">X474_18560</name>
</gene>
<dbReference type="GO" id="GO:0008757">
    <property type="term" value="F:S-adenosylmethionine-dependent methyltransferase activity"/>
    <property type="evidence" value="ECO:0007669"/>
    <property type="project" value="InterPro"/>
</dbReference>
<keyword evidence="4" id="KW-1185">Reference proteome</keyword>
<evidence type="ECO:0000313" key="3">
    <source>
        <dbReference type="EMBL" id="KIX12608.1"/>
    </source>
</evidence>
<dbReference type="SUPFAM" id="SSF53335">
    <property type="entry name" value="S-adenosyl-L-methionine-dependent methyltransferases"/>
    <property type="match status" value="1"/>
</dbReference>
<organism evidence="3 4">
    <name type="scientific">Dethiosulfatarculus sandiegensis</name>
    <dbReference type="NCBI Taxonomy" id="1429043"/>
    <lineage>
        <taxon>Bacteria</taxon>
        <taxon>Pseudomonadati</taxon>
        <taxon>Thermodesulfobacteriota</taxon>
        <taxon>Desulfarculia</taxon>
        <taxon>Desulfarculales</taxon>
        <taxon>Desulfarculaceae</taxon>
        <taxon>Dethiosulfatarculus</taxon>
    </lineage>
</organism>
<keyword evidence="3" id="KW-0489">Methyltransferase</keyword>
<dbReference type="InterPro" id="IPR029063">
    <property type="entry name" value="SAM-dependent_MTases_sf"/>
</dbReference>
<dbReference type="InParanoid" id="A0A0D2HQ60"/>
<dbReference type="Proteomes" id="UP000032233">
    <property type="component" value="Unassembled WGS sequence"/>
</dbReference>
<accession>A0A0D2HQ60</accession>
<evidence type="ECO:0000313" key="4">
    <source>
        <dbReference type="Proteomes" id="UP000032233"/>
    </source>
</evidence>
<dbReference type="OrthoDB" id="529208at2"/>